<keyword evidence="1" id="KW-1133">Transmembrane helix</keyword>
<name>A0ABZ2EUS3_9FIRM</name>
<organism evidence="2 3">
    <name type="scientific">Terrisporobacter glycolicus ATCC 14880 = DSM 1288</name>
    <dbReference type="NCBI Taxonomy" id="1121315"/>
    <lineage>
        <taxon>Bacteria</taxon>
        <taxon>Bacillati</taxon>
        <taxon>Bacillota</taxon>
        <taxon>Clostridia</taxon>
        <taxon>Peptostreptococcales</taxon>
        <taxon>Peptostreptococcaceae</taxon>
        <taxon>Terrisporobacter</taxon>
    </lineage>
</organism>
<dbReference type="RefSeq" id="WP_018591014.1">
    <property type="nucleotide sequence ID" value="NZ_CP117523.1"/>
</dbReference>
<evidence type="ECO:0000313" key="3">
    <source>
        <dbReference type="Proteomes" id="UP001348492"/>
    </source>
</evidence>
<gene>
    <name evidence="2" type="ORF">TEGL_19740</name>
</gene>
<evidence type="ECO:0000313" key="2">
    <source>
        <dbReference type="EMBL" id="WWD83561.1"/>
    </source>
</evidence>
<proteinExistence type="predicted"/>
<feature type="transmembrane region" description="Helical" evidence="1">
    <location>
        <begin position="103"/>
        <end position="121"/>
    </location>
</feature>
<feature type="transmembrane region" description="Helical" evidence="1">
    <location>
        <begin position="44"/>
        <end position="63"/>
    </location>
</feature>
<sequence length="245" mass="30138">MGKDSRVRFIFRTILLIIFIMLFIVDKNKIMSILNYKIIYNIKIYHLIWLYLMIETIILIIPYTNNHSYNGKLFLKHYTPVENHDEKKLHKYINKNNKHARSVFVAWIVLNVVLFIIYYNYSLSEPYIFLVFMIYYWTDMFCVNVWCPFHKLFFKSKCCNECRIYNWDHVMFCTPLLLIKSFWSYSLFLLSFFAFIQWEYMIKKHPERFSPLTNQKLQCKGCNYNCRFNKMKYLRSKNYISKKEV</sequence>
<dbReference type="Proteomes" id="UP001348492">
    <property type="component" value="Chromosome"/>
</dbReference>
<protein>
    <submittedName>
        <fullName evidence="2">Uncharacterized protein</fullName>
    </submittedName>
</protein>
<accession>A0ABZ2EUS3</accession>
<reference evidence="2 3" key="1">
    <citation type="journal article" date="2023" name="PLoS ONE">
        <title>Genome-based metabolic and phylogenomic analysis of three Terrisporobacter species.</title>
        <authorList>
            <person name="Boer T."/>
            <person name="Bengelsdorf F.R."/>
            <person name="Bomeke M."/>
            <person name="Daniel R."/>
            <person name="Poehlein A."/>
        </authorList>
    </citation>
    <scope>NUCLEOTIDE SEQUENCE [LARGE SCALE GENOMIC DNA]</scope>
    <source>
        <strain evidence="2 3">DSM 1288</strain>
    </source>
</reference>
<feature type="transmembrane region" description="Helical" evidence="1">
    <location>
        <begin position="127"/>
        <end position="149"/>
    </location>
</feature>
<feature type="transmembrane region" description="Helical" evidence="1">
    <location>
        <begin position="7"/>
        <end position="24"/>
    </location>
</feature>
<keyword evidence="1" id="KW-0812">Transmembrane</keyword>
<keyword evidence="3" id="KW-1185">Reference proteome</keyword>
<evidence type="ECO:0000256" key="1">
    <source>
        <dbReference type="SAM" id="Phobius"/>
    </source>
</evidence>
<feature type="transmembrane region" description="Helical" evidence="1">
    <location>
        <begin position="170"/>
        <end position="196"/>
    </location>
</feature>
<keyword evidence="1" id="KW-0472">Membrane</keyword>
<dbReference type="EMBL" id="CP117523">
    <property type="protein sequence ID" value="WWD83561.1"/>
    <property type="molecule type" value="Genomic_DNA"/>
</dbReference>